<dbReference type="Pfam" id="PF08285">
    <property type="entry name" value="DPM3"/>
    <property type="match status" value="1"/>
</dbReference>
<accession>A0A9W7ZMJ8</accession>
<gene>
    <name evidence="8" type="ORF">IWQ60_011771</name>
</gene>
<evidence type="ECO:0000256" key="1">
    <source>
        <dbReference type="ARBA" id="ARBA00004477"/>
    </source>
</evidence>
<comment type="subcellular location">
    <subcellularLocation>
        <location evidence="1 7">Endoplasmic reticulum membrane</location>
        <topology evidence="1 7">Multi-pass membrane protein</topology>
    </subcellularLocation>
</comment>
<sequence length="77" mass="8627">MSKATRTLGTFALAFAVWLAVLLNWVPFPFSATIKNDIWPVLPFEFLVGLGAYMLGSVGYGLLMFRDCPEAYHELLQ</sequence>
<dbReference type="EMBL" id="JANBPT010001425">
    <property type="protein sequence ID" value="KAJ1907965.1"/>
    <property type="molecule type" value="Genomic_DNA"/>
</dbReference>
<comment type="pathway">
    <text evidence="7">Protein modification; protein glycosylation.</text>
</comment>
<organism evidence="8 9">
    <name type="scientific">Tieghemiomyces parasiticus</name>
    <dbReference type="NCBI Taxonomy" id="78921"/>
    <lineage>
        <taxon>Eukaryota</taxon>
        <taxon>Fungi</taxon>
        <taxon>Fungi incertae sedis</taxon>
        <taxon>Zoopagomycota</taxon>
        <taxon>Kickxellomycotina</taxon>
        <taxon>Dimargaritomycetes</taxon>
        <taxon>Dimargaritales</taxon>
        <taxon>Dimargaritaceae</taxon>
        <taxon>Tieghemiomyces</taxon>
    </lineage>
</organism>
<evidence type="ECO:0000256" key="5">
    <source>
        <dbReference type="ARBA" id="ARBA00022989"/>
    </source>
</evidence>
<dbReference type="GO" id="GO:0005789">
    <property type="term" value="C:endoplasmic reticulum membrane"/>
    <property type="evidence" value="ECO:0007669"/>
    <property type="project" value="UniProtKB-SubCell"/>
</dbReference>
<proteinExistence type="inferred from homology"/>
<feature type="non-terminal residue" evidence="8">
    <location>
        <position position="1"/>
    </location>
</feature>
<keyword evidence="5 7" id="KW-1133">Transmembrane helix</keyword>
<evidence type="ECO:0000256" key="6">
    <source>
        <dbReference type="ARBA" id="ARBA00023136"/>
    </source>
</evidence>
<dbReference type="GO" id="GO:0033185">
    <property type="term" value="C:dolichol-phosphate-mannose synthase complex"/>
    <property type="evidence" value="ECO:0007669"/>
    <property type="project" value="TreeGrafter"/>
</dbReference>
<comment type="caution">
    <text evidence="8">The sequence shown here is derived from an EMBL/GenBank/DDBJ whole genome shotgun (WGS) entry which is preliminary data.</text>
</comment>
<feature type="transmembrane region" description="Helical" evidence="7">
    <location>
        <begin position="46"/>
        <end position="65"/>
    </location>
</feature>
<keyword evidence="9" id="KW-1185">Reference proteome</keyword>
<dbReference type="PANTHER" id="PTHR16433:SF0">
    <property type="entry name" value="DOLICHOL-PHOSPHATE MANNOSYLTRANSFERASE SUBUNIT 3"/>
    <property type="match status" value="1"/>
</dbReference>
<feature type="transmembrane region" description="Helical" evidence="7">
    <location>
        <begin position="7"/>
        <end position="26"/>
    </location>
</feature>
<dbReference type="OrthoDB" id="2014333at2759"/>
<dbReference type="AlphaFoldDB" id="A0A9W7ZMJ8"/>
<dbReference type="Proteomes" id="UP001150569">
    <property type="component" value="Unassembled WGS sequence"/>
</dbReference>
<evidence type="ECO:0000256" key="4">
    <source>
        <dbReference type="ARBA" id="ARBA00022824"/>
    </source>
</evidence>
<keyword evidence="6 7" id="KW-0472">Membrane</keyword>
<evidence type="ECO:0000256" key="7">
    <source>
        <dbReference type="RuleBase" id="RU365085"/>
    </source>
</evidence>
<name>A0A9W7ZMJ8_9FUNG</name>
<reference evidence="8" key="1">
    <citation type="submission" date="2022-07" db="EMBL/GenBank/DDBJ databases">
        <title>Phylogenomic reconstructions and comparative analyses of Kickxellomycotina fungi.</title>
        <authorList>
            <person name="Reynolds N.K."/>
            <person name="Stajich J.E."/>
            <person name="Barry K."/>
            <person name="Grigoriev I.V."/>
            <person name="Crous P."/>
            <person name="Smith M.E."/>
        </authorList>
    </citation>
    <scope>NUCLEOTIDE SEQUENCE</scope>
    <source>
        <strain evidence="8">RSA 861</strain>
    </source>
</reference>
<dbReference type="PANTHER" id="PTHR16433">
    <property type="entry name" value="DOLICHOL-PHOSPHATE MANNOSYLTRANSFERASE SUBUNIT 3"/>
    <property type="match status" value="1"/>
</dbReference>
<keyword evidence="4 7" id="KW-0256">Endoplasmic reticulum</keyword>
<protein>
    <recommendedName>
        <fullName evidence="7">Dolichol-phosphate mannosyltransferase subunit 3</fullName>
    </recommendedName>
</protein>
<comment type="function">
    <text evidence="7">Stabilizer subunit of the dolichol-phosphate mannose (DPM) synthase complex; tethers catalytic subunit to the ER.</text>
</comment>
<dbReference type="InterPro" id="IPR013174">
    <property type="entry name" value="DPM3"/>
</dbReference>
<evidence type="ECO:0000313" key="9">
    <source>
        <dbReference type="Proteomes" id="UP001150569"/>
    </source>
</evidence>
<keyword evidence="3 7" id="KW-0812">Transmembrane</keyword>
<evidence type="ECO:0000256" key="2">
    <source>
        <dbReference type="ARBA" id="ARBA00010430"/>
    </source>
</evidence>
<evidence type="ECO:0000313" key="8">
    <source>
        <dbReference type="EMBL" id="KAJ1907965.1"/>
    </source>
</evidence>
<comment type="subunit">
    <text evidence="7">Component of the dolichol-phosphate mannose (DPM) synthase complex.</text>
</comment>
<dbReference type="GO" id="GO:0006506">
    <property type="term" value="P:GPI anchor biosynthetic process"/>
    <property type="evidence" value="ECO:0007669"/>
    <property type="project" value="TreeGrafter"/>
</dbReference>
<evidence type="ECO:0000256" key="3">
    <source>
        <dbReference type="ARBA" id="ARBA00022692"/>
    </source>
</evidence>
<comment type="similarity">
    <text evidence="2 7">Belongs to the DPM3 family.</text>
</comment>